<organism evidence="2 3">
    <name type="scientific">Bifidobacterium callimiconis</name>
    <dbReference type="NCBI Taxonomy" id="2306973"/>
    <lineage>
        <taxon>Bacteria</taxon>
        <taxon>Bacillati</taxon>
        <taxon>Actinomycetota</taxon>
        <taxon>Actinomycetes</taxon>
        <taxon>Bifidobacteriales</taxon>
        <taxon>Bifidobacteriaceae</taxon>
        <taxon>Bifidobacterium</taxon>
    </lineage>
</organism>
<dbReference type="Proteomes" id="UP000288607">
    <property type="component" value="Unassembled WGS sequence"/>
</dbReference>
<keyword evidence="1" id="KW-0472">Membrane</keyword>
<dbReference type="AlphaFoldDB" id="A0A430FGR8"/>
<evidence type="ECO:0000313" key="3">
    <source>
        <dbReference type="Proteomes" id="UP000288607"/>
    </source>
</evidence>
<accession>A0A430FGR8</accession>
<comment type="caution">
    <text evidence="2">The sequence shown here is derived from an EMBL/GenBank/DDBJ whole genome shotgun (WGS) entry which is preliminary data.</text>
</comment>
<evidence type="ECO:0000256" key="1">
    <source>
        <dbReference type="SAM" id="Phobius"/>
    </source>
</evidence>
<gene>
    <name evidence="2" type="ORF">D2E23_0624</name>
</gene>
<dbReference type="EMBL" id="QXGJ01000002">
    <property type="protein sequence ID" value="RSX52017.1"/>
    <property type="molecule type" value="Genomic_DNA"/>
</dbReference>
<sequence length="38" mass="4467">MWLTVIGFAIGWIIAKIIKLIWAVITDPIRCLWQLLTR</sequence>
<protein>
    <submittedName>
        <fullName evidence="2">Uncharacterized protein</fullName>
    </submittedName>
</protein>
<proteinExistence type="predicted"/>
<reference evidence="2 3" key="1">
    <citation type="submission" date="2018-09" db="EMBL/GenBank/DDBJ databases">
        <title>Characterization of the phylogenetic diversity of five novel species belonging to the genus Bifidobacterium.</title>
        <authorList>
            <person name="Lugli G.A."/>
            <person name="Duranti S."/>
            <person name="Milani C."/>
        </authorList>
    </citation>
    <scope>NUCLEOTIDE SEQUENCE [LARGE SCALE GENOMIC DNA]</scope>
    <source>
        <strain evidence="2 3">2028B</strain>
    </source>
</reference>
<keyword evidence="3" id="KW-1185">Reference proteome</keyword>
<name>A0A430FGR8_9BIFI</name>
<keyword evidence="1" id="KW-0812">Transmembrane</keyword>
<keyword evidence="1" id="KW-1133">Transmembrane helix</keyword>
<feature type="transmembrane region" description="Helical" evidence="1">
    <location>
        <begin position="6"/>
        <end position="25"/>
    </location>
</feature>
<evidence type="ECO:0000313" key="2">
    <source>
        <dbReference type="EMBL" id="RSX52017.1"/>
    </source>
</evidence>